<dbReference type="GO" id="GO:0003677">
    <property type="term" value="F:DNA binding"/>
    <property type="evidence" value="ECO:0007669"/>
    <property type="project" value="UniProtKB-KW"/>
</dbReference>
<dbReference type="SUPFAM" id="SSF89447">
    <property type="entry name" value="AbrB/MazE/MraZ-like"/>
    <property type="match status" value="1"/>
</dbReference>
<protein>
    <submittedName>
        <fullName evidence="2">AbrB/MazE/SpoVT family DNA-binding domain-containing protein</fullName>
    </submittedName>
</protein>
<accession>A0A5B8NSP0</accession>
<dbReference type="Pfam" id="PF04014">
    <property type="entry name" value="MazE_antitoxin"/>
    <property type="match status" value="1"/>
</dbReference>
<dbReference type="Proteomes" id="UP000318453">
    <property type="component" value="Chromosome"/>
</dbReference>
<dbReference type="NCBIfam" id="TIGR01439">
    <property type="entry name" value="lp_hng_hel_AbrB"/>
    <property type="match status" value="1"/>
</dbReference>
<dbReference type="KEGG" id="enn:FRE64_11925"/>
<gene>
    <name evidence="2" type="ORF">FRE64_11925</name>
</gene>
<evidence type="ECO:0000259" key="1">
    <source>
        <dbReference type="SMART" id="SM00966"/>
    </source>
</evidence>
<name>A0A5B8NSP0_9CHRO</name>
<reference evidence="2" key="1">
    <citation type="submission" date="2019-08" db="EMBL/GenBank/DDBJ databases">
        <title>Carotenoids and Carotenoid Binding Proteins in the Halophilic Cyanobacterium Euhalothece sp. ZM00.</title>
        <authorList>
            <person name="Cho S.M."/>
            <person name="Song J.Y."/>
            <person name="Park Y.-I."/>
        </authorList>
    </citation>
    <scope>NUCLEOTIDE SEQUENCE [LARGE SCALE GENOMIC DNA]</scope>
    <source>
        <strain evidence="2">Z-M001</strain>
    </source>
</reference>
<keyword evidence="2" id="KW-0238">DNA-binding</keyword>
<dbReference type="InterPro" id="IPR007159">
    <property type="entry name" value="SpoVT-AbrB_dom"/>
</dbReference>
<proteinExistence type="predicted"/>
<dbReference type="AlphaFoldDB" id="A0A5B8NSP0"/>
<dbReference type="InterPro" id="IPR037914">
    <property type="entry name" value="SpoVT-AbrB_sf"/>
</dbReference>
<dbReference type="OrthoDB" id="9811597at2"/>
<keyword evidence="3" id="KW-1185">Reference proteome</keyword>
<feature type="domain" description="SpoVT-AbrB" evidence="1">
    <location>
        <begin position="9"/>
        <end position="47"/>
    </location>
</feature>
<evidence type="ECO:0000313" key="2">
    <source>
        <dbReference type="EMBL" id="QDZ41521.1"/>
    </source>
</evidence>
<evidence type="ECO:0000313" key="3">
    <source>
        <dbReference type="Proteomes" id="UP000318453"/>
    </source>
</evidence>
<dbReference type="EMBL" id="CP042326">
    <property type="protein sequence ID" value="QDZ41521.1"/>
    <property type="molecule type" value="Genomic_DNA"/>
</dbReference>
<dbReference type="Gene3D" id="2.10.260.10">
    <property type="match status" value="1"/>
</dbReference>
<sequence length="77" mass="8493">MDTNVCIKITLPKALRDAMHLKTGDKVLFEPLEDGTYVIKPRATDVKSLKGCVNYQGTPKTLEEMNAAIEQEAGTKL</sequence>
<dbReference type="SMART" id="SM00966">
    <property type="entry name" value="SpoVT_AbrB"/>
    <property type="match status" value="1"/>
</dbReference>
<organism evidence="2 3">
    <name type="scientific">Euhalothece natronophila Z-M001</name>
    <dbReference type="NCBI Taxonomy" id="522448"/>
    <lineage>
        <taxon>Bacteria</taxon>
        <taxon>Bacillati</taxon>
        <taxon>Cyanobacteriota</taxon>
        <taxon>Cyanophyceae</taxon>
        <taxon>Oscillatoriophycideae</taxon>
        <taxon>Chroococcales</taxon>
        <taxon>Halothecacae</taxon>
        <taxon>Halothece cluster</taxon>
        <taxon>Euhalothece</taxon>
    </lineage>
</organism>